<evidence type="ECO:0000313" key="2">
    <source>
        <dbReference type="Proteomes" id="UP001190700"/>
    </source>
</evidence>
<organism evidence="1 2">
    <name type="scientific">Cymbomonas tetramitiformis</name>
    <dbReference type="NCBI Taxonomy" id="36881"/>
    <lineage>
        <taxon>Eukaryota</taxon>
        <taxon>Viridiplantae</taxon>
        <taxon>Chlorophyta</taxon>
        <taxon>Pyramimonadophyceae</taxon>
        <taxon>Pyramimonadales</taxon>
        <taxon>Pyramimonadaceae</taxon>
        <taxon>Cymbomonas</taxon>
    </lineage>
</organism>
<keyword evidence="2" id="KW-1185">Reference proteome</keyword>
<comment type="caution">
    <text evidence="1">The sequence shown here is derived from an EMBL/GenBank/DDBJ whole genome shotgun (WGS) entry which is preliminary data.</text>
</comment>
<evidence type="ECO:0000313" key="1">
    <source>
        <dbReference type="EMBL" id="KAK3246450.1"/>
    </source>
</evidence>
<dbReference type="Proteomes" id="UP001190700">
    <property type="component" value="Unassembled WGS sequence"/>
</dbReference>
<proteinExistence type="predicted"/>
<dbReference type="AlphaFoldDB" id="A0AAE0C2Z5"/>
<name>A0AAE0C2Z5_9CHLO</name>
<accession>A0AAE0C2Z5</accession>
<gene>
    <name evidence="1" type="ORF">CYMTET_44016</name>
</gene>
<dbReference type="EMBL" id="LGRX02029793">
    <property type="protein sequence ID" value="KAK3246450.1"/>
    <property type="molecule type" value="Genomic_DNA"/>
</dbReference>
<protein>
    <submittedName>
        <fullName evidence="1">Uncharacterized protein</fullName>
    </submittedName>
</protein>
<sequence length="95" mass="10212">MPGVDSLAYFTHTTLHCTGTGYPGCPGVDSLAYSWLGEAKWVNPAWSLLDEVAHKLRGERRAATVAAPYCRGKCGARETLWSFFPDVGSPLLPAG</sequence>
<reference evidence="1 2" key="1">
    <citation type="journal article" date="2015" name="Genome Biol. Evol.">
        <title>Comparative Genomics of a Bacterivorous Green Alga Reveals Evolutionary Causalities and Consequences of Phago-Mixotrophic Mode of Nutrition.</title>
        <authorList>
            <person name="Burns J.A."/>
            <person name="Paasch A."/>
            <person name="Narechania A."/>
            <person name="Kim E."/>
        </authorList>
    </citation>
    <scope>NUCLEOTIDE SEQUENCE [LARGE SCALE GENOMIC DNA]</scope>
    <source>
        <strain evidence="1 2">PLY_AMNH</strain>
    </source>
</reference>